<organism evidence="2 3">
    <name type="scientific">Lactiplantibacillus fabifermentans DSM 21115</name>
    <dbReference type="NCBI Taxonomy" id="1413187"/>
    <lineage>
        <taxon>Bacteria</taxon>
        <taxon>Bacillati</taxon>
        <taxon>Bacillota</taxon>
        <taxon>Bacilli</taxon>
        <taxon>Lactobacillales</taxon>
        <taxon>Lactobacillaceae</taxon>
        <taxon>Lactiplantibacillus</taxon>
    </lineage>
</organism>
<dbReference type="EMBL" id="AYGX02000017">
    <property type="protein sequence ID" value="KRO29171.1"/>
    <property type="molecule type" value="Genomic_DNA"/>
</dbReference>
<gene>
    <name evidence="2" type="ORF">DY78_GL001337</name>
</gene>
<sequence>MSKHELVIRKKTGLWRSLGRNTLLTLLWLFVFFVIITNISFIMHIYSDTLVSFYLLLNLNYNLYGLVIGGIVVIALVIWVYSAWRLRQLRGRQS</sequence>
<keyword evidence="3" id="KW-1185">Reference proteome</keyword>
<keyword evidence="1" id="KW-1133">Transmembrane helix</keyword>
<keyword evidence="1" id="KW-0812">Transmembrane</keyword>
<accession>A0A0R2P0I0</accession>
<keyword evidence="1" id="KW-0472">Membrane</keyword>
<name>A0A0R2P0I0_9LACO</name>
<dbReference type="AlphaFoldDB" id="A0A0R2P0I0"/>
<proteinExistence type="predicted"/>
<dbReference type="Proteomes" id="UP000050920">
    <property type="component" value="Unassembled WGS sequence"/>
</dbReference>
<reference evidence="2 3" key="1">
    <citation type="journal article" date="2015" name="Genome Announc.">
        <title>Expanding the biotechnology potential of lactobacilli through comparative genomics of 213 strains and associated genera.</title>
        <authorList>
            <person name="Sun Z."/>
            <person name="Harris H.M."/>
            <person name="McCann A."/>
            <person name="Guo C."/>
            <person name="Argimon S."/>
            <person name="Zhang W."/>
            <person name="Yang X."/>
            <person name="Jeffery I.B."/>
            <person name="Cooney J.C."/>
            <person name="Kagawa T.F."/>
            <person name="Liu W."/>
            <person name="Song Y."/>
            <person name="Salvetti E."/>
            <person name="Wrobel A."/>
            <person name="Rasinkangas P."/>
            <person name="Parkhill J."/>
            <person name="Rea M.C."/>
            <person name="O'Sullivan O."/>
            <person name="Ritari J."/>
            <person name="Douillard F.P."/>
            <person name="Paul Ross R."/>
            <person name="Yang R."/>
            <person name="Briner A.E."/>
            <person name="Felis G.E."/>
            <person name="de Vos W.M."/>
            <person name="Barrangou R."/>
            <person name="Klaenhammer T.R."/>
            <person name="Caufield P.W."/>
            <person name="Cui Y."/>
            <person name="Zhang H."/>
            <person name="O'Toole P.W."/>
        </authorList>
    </citation>
    <scope>NUCLEOTIDE SEQUENCE [LARGE SCALE GENOMIC DNA]</scope>
    <source>
        <strain evidence="2 3">DSM 21115</strain>
    </source>
</reference>
<dbReference type="RefSeq" id="WP_024626063.1">
    <property type="nucleotide sequence ID" value="NZ_AYGX02000017.1"/>
</dbReference>
<evidence type="ECO:0000313" key="3">
    <source>
        <dbReference type="Proteomes" id="UP000050920"/>
    </source>
</evidence>
<evidence type="ECO:0000313" key="2">
    <source>
        <dbReference type="EMBL" id="KRO29171.1"/>
    </source>
</evidence>
<feature type="transmembrane region" description="Helical" evidence="1">
    <location>
        <begin position="63"/>
        <end position="84"/>
    </location>
</feature>
<comment type="caution">
    <text evidence="2">The sequence shown here is derived from an EMBL/GenBank/DDBJ whole genome shotgun (WGS) entry which is preliminary data.</text>
</comment>
<feature type="transmembrane region" description="Helical" evidence="1">
    <location>
        <begin position="21"/>
        <end position="43"/>
    </location>
</feature>
<protein>
    <submittedName>
        <fullName evidence="2">Uncharacterized protein</fullName>
    </submittedName>
</protein>
<evidence type="ECO:0000256" key="1">
    <source>
        <dbReference type="SAM" id="Phobius"/>
    </source>
</evidence>